<keyword evidence="1" id="KW-1133">Transmembrane helix</keyword>
<dbReference type="EMBL" id="SHNN01000001">
    <property type="protein sequence ID" value="MCX2979500.1"/>
    <property type="molecule type" value="Genomic_DNA"/>
</dbReference>
<feature type="transmembrane region" description="Helical" evidence="1">
    <location>
        <begin position="45"/>
        <end position="64"/>
    </location>
</feature>
<organism evidence="2 3">
    <name type="scientific">Candidatus Litorirhabdus singularis</name>
    <dbReference type="NCBI Taxonomy" id="2518993"/>
    <lineage>
        <taxon>Bacteria</taxon>
        <taxon>Pseudomonadati</taxon>
        <taxon>Pseudomonadota</taxon>
        <taxon>Gammaproteobacteria</taxon>
        <taxon>Cellvibrionales</taxon>
        <taxon>Halieaceae</taxon>
        <taxon>Candidatus Litorirhabdus</taxon>
    </lineage>
</organism>
<keyword evidence="1" id="KW-0472">Membrane</keyword>
<sequence length="68" mass="7903">MAYYCYDCSFRGKKRGKNGHCPACDSPNFRAEKADKQEEKNKNPAWRLVLLVALWAYLIGHIAWKLNN</sequence>
<accession>A0ABT3TBD8</accession>
<comment type="caution">
    <text evidence="2">The sequence shown here is derived from an EMBL/GenBank/DDBJ whole genome shotgun (WGS) entry which is preliminary data.</text>
</comment>
<keyword evidence="1" id="KW-0812">Transmembrane</keyword>
<dbReference type="RefSeq" id="WP_279243501.1">
    <property type="nucleotide sequence ID" value="NZ_SHNN01000001.1"/>
</dbReference>
<evidence type="ECO:0000256" key="1">
    <source>
        <dbReference type="SAM" id="Phobius"/>
    </source>
</evidence>
<reference evidence="2" key="1">
    <citation type="submission" date="2019-02" db="EMBL/GenBank/DDBJ databases">
        <authorList>
            <person name="Li S.-H."/>
        </authorList>
    </citation>
    <scope>NUCLEOTIDE SEQUENCE</scope>
    <source>
        <strain evidence="2">IMCC14734</strain>
    </source>
</reference>
<name>A0ABT3TBD8_9GAMM</name>
<dbReference type="Proteomes" id="UP001143362">
    <property type="component" value="Unassembled WGS sequence"/>
</dbReference>
<evidence type="ECO:0008006" key="4">
    <source>
        <dbReference type="Google" id="ProtNLM"/>
    </source>
</evidence>
<evidence type="ECO:0000313" key="3">
    <source>
        <dbReference type="Proteomes" id="UP001143362"/>
    </source>
</evidence>
<evidence type="ECO:0000313" key="2">
    <source>
        <dbReference type="EMBL" id="MCX2979500.1"/>
    </source>
</evidence>
<keyword evidence="3" id="KW-1185">Reference proteome</keyword>
<gene>
    <name evidence="2" type="ORF">EYC98_01345</name>
</gene>
<proteinExistence type="predicted"/>
<protein>
    <recommendedName>
        <fullName evidence="4">Rubredoxin-like domain-containing protein</fullName>
    </recommendedName>
</protein>